<sequence length="229" mass="25445">MTRAGGRIMKARRLYDGSIALSGEHVTLAFSRIWAGVGWPDNEQGALCVVGESLERVYHAVGEWRGSLFELGDAAAAARRDYLVDYFWVDASDHVAVEYFRRLDSMCGRVPRLRPDRRGSAARPSLKSSTPPAEDCPAIVGVRAGYREHFRAALETVRVIAAARRLVVHEDLCPGLAFGLRRDLDYMLKSPVTKALVWVLTAMESASDHGTEAVVQHDPWYLNLPRRPG</sequence>
<evidence type="ECO:0000313" key="2">
    <source>
        <dbReference type="EMBL" id="HGH60285.1"/>
    </source>
</evidence>
<proteinExistence type="predicted"/>
<name>A0A7C4ERP8_9BACT</name>
<gene>
    <name evidence="2" type="ORF">ENV54_03185</name>
</gene>
<feature type="region of interest" description="Disordered" evidence="1">
    <location>
        <begin position="114"/>
        <end position="134"/>
    </location>
</feature>
<accession>A0A7C4ERP8</accession>
<dbReference type="AlphaFoldDB" id="A0A7C4ERP8"/>
<dbReference type="EMBL" id="DTGT01000105">
    <property type="protein sequence ID" value="HGH60285.1"/>
    <property type="molecule type" value="Genomic_DNA"/>
</dbReference>
<reference evidence="2" key="1">
    <citation type="journal article" date="2020" name="mSystems">
        <title>Genome- and Community-Level Interaction Insights into Carbon Utilization and Element Cycling Functions of Hydrothermarchaeota in Hydrothermal Sediment.</title>
        <authorList>
            <person name="Zhou Z."/>
            <person name="Liu Y."/>
            <person name="Xu W."/>
            <person name="Pan J."/>
            <person name="Luo Z.H."/>
            <person name="Li M."/>
        </authorList>
    </citation>
    <scope>NUCLEOTIDE SEQUENCE [LARGE SCALE GENOMIC DNA]</scope>
    <source>
        <strain evidence="2">SpSt-769</strain>
    </source>
</reference>
<protein>
    <submittedName>
        <fullName evidence="2">Uncharacterized protein</fullName>
    </submittedName>
</protein>
<organism evidence="2">
    <name type="scientific">Desulfomonile tiedjei</name>
    <dbReference type="NCBI Taxonomy" id="2358"/>
    <lineage>
        <taxon>Bacteria</taxon>
        <taxon>Pseudomonadati</taxon>
        <taxon>Thermodesulfobacteriota</taxon>
        <taxon>Desulfomonilia</taxon>
        <taxon>Desulfomonilales</taxon>
        <taxon>Desulfomonilaceae</taxon>
        <taxon>Desulfomonile</taxon>
    </lineage>
</organism>
<evidence type="ECO:0000256" key="1">
    <source>
        <dbReference type="SAM" id="MobiDB-lite"/>
    </source>
</evidence>
<comment type="caution">
    <text evidence="2">The sequence shown here is derived from an EMBL/GenBank/DDBJ whole genome shotgun (WGS) entry which is preliminary data.</text>
</comment>